<reference evidence="10 11" key="1">
    <citation type="submission" date="2016-07" db="EMBL/GenBank/DDBJ databases">
        <title>Pervasive Adenine N6-methylation of Active Genes in Fungi.</title>
        <authorList>
            <consortium name="DOE Joint Genome Institute"/>
            <person name="Mondo S.J."/>
            <person name="Dannebaum R.O."/>
            <person name="Kuo R.C."/>
            <person name="Labutti K."/>
            <person name="Haridas S."/>
            <person name="Kuo A."/>
            <person name="Salamov A."/>
            <person name="Ahrendt S.R."/>
            <person name="Lipzen A."/>
            <person name="Sullivan W."/>
            <person name="Andreopoulos W.B."/>
            <person name="Clum A."/>
            <person name="Lindquist E."/>
            <person name="Daum C."/>
            <person name="Ramamoorthy G.K."/>
            <person name="Gryganskyi A."/>
            <person name="Culley D."/>
            <person name="Magnuson J.K."/>
            <person name="James T.Y."/>
            <person name="O'Malley M.A."/>
            <person name="Stajich J.E."/>
            <person name="Spatafora J.W."/>
            <person name="Visel A."/>
            <person name="Grigoriev I.V."/>
        </authorList>
    </citation>
    <scope>NUCLEOTIDE SEQUENCE [LARGE SCALE GENOMIC DNA]</scope>
    <source>
        <strain evidence="10 11">CBS 115471</strain>
    </source>
</reference>
<accession>A0A1Y1ZPK1</accession>
<evidence type="ECO:0000256" key="5">
    <source>
        <dbReference type="ARBA" id="ARBA00023002"/>
    </source>
</evidence>
<name>A0A1Y1ZPK1_9PLEO</name>
<comment type="cofactor">
    <cofactor evidence="1">
        <name>heme b</name>
        <dbReference type="ChEBI" id="CHEBI:60344"/>
    </cofactor>
</comment>
<dbReference type="EMBL" id="MCFA01000056">
    <property type="protein sequence ID" value="ORY11927.1"/>
    <property type="molecule type" value="Genomic_DNA"/>
</dbReference>
<dbReference type="Gene3D" id="1.10.489.10">
    <property type="entry name" value="Chloroperoxidase-like"/>
    <property type="match status" value="1"/>
</dbReference>
<proteinExistence type="inferred from homology"/>
<comment type="caution">
    <text evidence="10">The sequence shown here is derived from an EMBL/GenBank/DDBJ whole genome shotgun (WGS) entry which is preliminary data.</text>
</comment>
<dbReference type="Pfam" id="PF01328">
    <property type="entry name" value="Peroxidase_2"/>
    <property type="match status" value="1"/>
</dbReference>
<evidence type="ECO:0000256" key="6">
    <source>
        <dbReference type="ARBA" id="ARBA00023004"/>
    </source>
</evidence>
<evidence type="ECO:0000256" key="8">
    <source>
        <dbReference type="SAM" id="SignalP"/>
    </source>
</evidence>
<keyword evidence="5" id="KW-0560">Oxidoreductase</keyword>
<dbReference type="InterPro" id="IPR036851">
    <property type="entry name" value="Chloroperoxidase-like_sf"/>
</dbReference>
<evidence type="ECO:0000256" key="7">
    <source>
        <dbReference type="ARBA" id="ARBA00025795"/>
    </source>
</evidence>
<feature type="chain" id="PRO_5011965691" description="Heme haloperoxidase family profile domain-containing protein" evidence="8">
    <location>
        <begin position="21"/>
        <end position="427"/>
    </location>
</feature>
<organism evidence="10 11">
    <name type="scientific">Clohesyomyces aquaticus</name>
    <dbReference type="NCBI Taxonomy" id="1231657"/>
    <lineage>
        <taxon>Eukaryota</taxon>
        <taxon>Fungi</taxon>
        <taxon>Dikarya</taxon>
        <taxon>Ascomycota</taxon>
        <taxon>Pezizomycotina</taxon>
        <taxon>Dothideomycetes</taxon>
        <taxon>Pleosporomycetidae</taxon>
        <taxon>Pleosporales</taxon>
        <taxon>Lindgomycetaceae</taxon>
        <taxon>Clohesyomyces</taxon>
    </lineage>
</organism>
<keyword evidence="2" id="KW-0575">Peroxidase</keyword>
<evidence type="ECO:0000313" key="10">
    <source>
        <dbReference type="EMBL" id="ORY11927.1"/>
    </source>
</evidence>
<evidence type="ECO:0000256" key="2">
    <source>
        <dbReference type="ARBA" id="ARBA00022559"/>
    </source>
</evidence>
<comment type="similarity">
    <text evidence="7">Belongs to the chloroperoxidase family.</text>
</comment>
<dbReference type="AlphaFoldDB" id="A0A1Y1ZPK1"/>
<keyword evidence="6" id="KW-0408">Iron</keyword>
<feature type="signal peptide" evidence="8">
    <location>
        <begin position="1"/>
        <end position="20"/>
    </location>
</feature>
<dbReference type="SUPFAM" id="SSF47571">
    <property type="entry name" value="Cloroperoxidase"/>
    <property type="match status" value="1"/>
</dbReference>
<dbReference type="GO" id="GO:0046872">
    <property type="term" value="F:metal ion binding"/>
    <property type="evidence" value="ECO:0007669"/>
    <property type="project" value="UniProtKB-KW"/>
</dbReference>
<dbReference type="GO" id="GO:0004601">
    <property type="term" value="F:peroxidase activity"/>
    <property type="evidence" value="ECO:0007669"/>
    <property type="project" value="UniProtKB-KW"/>
</dbReference>
<dbReference type="PANTHER" id="PTHR33577">
    <property type="entry name" value="STERIGMATOCYSTIN BIOSYNTHESIS PEROXIDASE STCC-RELATED"/>
    <property type="match status" value="1"/>
</dbReference>
<sequence length="427" mass="45747">MKLLFLSQSLLIGFLPLATAFPSAMLAAAANDPGVLKRAEEISKLLKERQAGADAATGVFEPLNTFNAKAQYVNVSKGSGHEYVAPGPNDLRGPCPGLNAFANHNFLPHNGYASVSQYIDATTKVVGMGPILSVFLSAYGGAIDGDILNWSMGGTPSLTQGGVTGVLGNGLIGSHNKYEGDASPTRPDLYQSGNNYKTVTSQFQEMIDYSPGGEVTLDSLTSFRSHRFDTQISSNPKFFNGPFTGVLVQPAAYTFIYRFMANHSAEFPAGRLSYDVIQSWFGVQGSNGQYNAVQGTERIPENWYRRAIEYPYEVEYFNADLLAAATLHPKFLDIGGNTGTTNSFTGVDVSDFTGGVFNSKTLLDGNNLGCFVYQLAAQAKPDAVLGVLTQLTNAVGNIIGKLGCPQLQAIDDAQLSQFPGYSQKPVY</sequence>
<keyword evidence="8" id="KW-0732">Signal</keyword>
<dbReference type="InterPro" id="IPR000028">
    <property type="entry name" value="Chloroperoxidase"/>
</dbReference>
<keyword evidence="11" id="KW-1185">Reference proteome</keyword>
<dbReference type="PANTHER" id="PTHR33577:SF1">
    <property type="entry name" value="HEME HALOPEROXIDASE FAMILY PROFILE DOMAIN-CONTAINING PROTEIN"/>
    <property type="match status" value="1"/>
</dbReference>
<keyword evidence="3" id="KW-0349">Heme</keyword>
<evidence type="ECO:0000256" key="3">
    <source>
        <dbReference type="ARBA" id="ARBA00022617"/>
    </source>
</evidence>
<evidence type="ECO:0000259" key="9">
    <source>
        <dbReference type="PROSITE" id="PS51405"/>
    </source>
</evidence>
<keyword evidence="4" id="KW-0479">Metal-binding</keyword>
<gene>
    <name evidence="10" type="ORF">BCR34DRAFT_483455</name>
</gene>
<feature type="domain" description="Heme haloperoxidase family profile" evidence="9">
    <location>
        <begin position="79"/>
        <end position="319"/>
    </location>
</feature>
<dbReference type="OrthoDB" id="407298at2759"/>
<protein>
    <recommendedName>
        <fullName evidence="9">Heme haloperoxidase family profile domain-containing protein</fullName>
    </recommendedName>
</protein>
<evidence type="ECO:0000313" key="11">
    <source>
        <dbReference type="Proteomes" id="UP000193144"/>
    </source>
</evidence>
<dbReference type="Proteomes" id="UP000193144">
    <property type="component" value="Unassembled WGS sequence"/>
</dbReference>
<dbReference type="PROSITE" id="PS51405">
    <property type="entry name" value="HEME_HALOPEROXIDASE"/>
    <property type="match status" value="1"/>
</dbReference>
<evidence type="ECO:0000256" key="1">
    <source>
        <dbReference type="ARBA" id="ARBA00001970"/>
    </source>
</evidence>
<evidence type="ECO:0000256" key="4">
    <source>
        <dbReference type="ARBA" id="ARBA00022723"/>
    </source>
</evidence>